<feature type="binding site" evidence="2">
    <location>
        <position position="73"/>
    </location>
    <ligand>
        <name>Mg(2+)</name>
        <dbReference type="ChEBI" id="CHEBI:18420"/>
        <label>3</label>
    </ligand>
</feature>
<name>A0A0W0VPM0_9GAMM</name>
<dbReference type="SUPFAM" id="SSF56042">
    <property type="entry name" value="PurM C-terminal domain-like"/>
    <property type="match status" value="1"/>
</dbReference>
<comment type="caution">
    <text evidence="5">The sequence shown here is derived from an EMBL/GenBank/DDBJ whole genome shotgun (WGS) entry which is preliminary data.</text>
</comment>
<dbReference type="AlphaFoldDB" id="A0A0W0VPM0"/>
<feature type="binding site" evidence="2">
    <location>
        <position position="44"/>
    </location>
    <ligand>
        <name>Mg(2+)</name>
        <dbReference type="ChEBI" id="CHEBI:18420"/>
        <label>1</label>
    </ligand>
</feature>
<dbReference type="Proteomes" id="UP000054997">
    <property type="component" value="Unassembled WGS sequence"/>
</dbReference>
<dbReference type="InterPro" id="IPR006283">
    <property type="entry name" value="ThiL-like"/>
</dbReference>
<dbReference type="GO" id="GO:0009030">
    <property type="term" value="F:thiamine-phosphate kinase activity"/>
    <property type="evidence" value="ECO:0007669"/>
    <property type="project" value="UniProtKB-UniRule"/>
</dbReference>
<keyword evidence="1 2" id="KW-0784">Thiamine biosynthesis</keyword>
<feature type="binding site" evidence="2">
    <location>
        <position position="52"/>
    </location>
    <ligand>
        <name>substrate</name>
    </ligand>
</feature>
<dbReference type="InterPro" id="IPR036921">
    <property type="entry name" value="PurM-like_N_sf"/>
</dbReference>
<keyword evidence="2" id="KW-0808">Transferase</keyword>
<feature type="binding site" evidence="2">
    <location>
        <position position="144"/>
    </location>
    <ligand>
        <name>ATP</name>
        <dbReference type="ChEBI" id="CHEBI:30616"/>
    </ligand>
</feature>
<dbReference type="CDD" id="cd02194">
    <property type="entry name" value="ThiL"/>
    <property type="match status" value="1"/>
</dbReference>
<feature type="binding site" evidence="2">
    <location>
        <position position="314"/>
    </location>
    <ligand>
        <name>substrate</name>
    </ligand>
</feature>
<dbReference type="GO" id="GO:0009228">
    <property type="term" value="P:thiamine biosynthetic process"/>
    <property type="evidence" value="ECO:0007669"/>
    <property type="project" value="UniProtKB-KW"/>
</dbReference>
<feature type="domain" description="PurM-like N-terminal" evidence="3">
    <location>
        <begin position="26"/>
        <end position="135"/>
    </location>
</feature>
<comment type="function">
    <text evidence="2">Catalyzes the ATP-dependent phosphorylation of thiamine-monophosphate (TMP) to form thiamine-pyrophosphate (TPP), the active form of vitamin B1.</text>
</comment>
<dbReference type="RefSeq" id="WP_058529020.1">
    <property type="nucleotide sequence ID" value="NZ_CAAAHZ010000006.1"/>
</dbReference>
<dbReference type="PANTHER" id="PTHR30270">
    <property type="entry name" value="THIAMINE-MONOPHOSPHATE KINASE"/>
    <property type="match status" value="1"/>
</dbReference>
<keyword evidence="2 5" id="KW-0418">Kinase</keyword>
<gene>
    <name evidence="2" type="primary">thiL</name>
    <name evidence="5" type="ORF">Llon_1034</name>
</gene>
<dbReference type="InterPro" id="IPR010918">
    <property type="entry name" value="PurM-like_C_dom"/>
</dbReference>
<sequence>MNEFELINTFFKSLSAKRPDVVLGIGDDAACLCVPIGHDLVVSSDTLVANIHFLSDWDAYDIAYKAVMVNVSDIAAMGGDPNWMMLALTLPESDASWLKRYAEGLYDAMREFNLALVGGDTTRGPLAMTICIHGLVPSGKAVTRSGASPGDIVYVSGPIGAAAQAVAFLDNKSLDANDRTVLMNALMHPKPRVDLNQILLRYATSAIDISDGLAADLNHICEESDVGAILNLEAIPVHPLVKRYQGDKAIDFALHGGDDYELCFTVSEKQNQAFLCTMAELGLHCFPVGCIAEEKGMRGKEKDGTTKTIQTSGYSHF</sequence>
<dbReference type="PATRIC" id="fig|45068.5.peg.1118"/>
<feature type="binding site" evidence="2">
    <location>
        <position position="43"/>
    </location>
    <ligand>
        <name>Mg(2+)</name>
        <dbReference type="ChEBI" id="CHEBI:18420"/>
        <label>4</label>
    </ligand>
</feature>
<evidence type="ECO:0000313" key="6">
    <source>
        <dbReference type="Proteomes" id="UP000054997"/>
    </source>
</evidence>
<dbReference type="InterPro" id="IPR016188">
    <property type="entry name" value="PurM-like_N"/>
</dbReference>
<evidence type="ECO:0000256" key="2">
    <source>
        <dbReference type="HAMAP-Rule" id="MF_02128"/>
    </source>
</evidence>
<feature type="binding site" evidence="2">
    <location>
        <position position="210"/>
    </location>
    <ligand>
        <name>ATP</name>
        <dbReference type="ChEBI" id="CHEBI:30616"/>
    </ligand>
</feature>
<organism evidence="5 6">
    <name type="scientific">Legionella londiniensis</name>
    <dbReference type="NCBI Taxonomy" id="45068"/>
    <lineage>
        <taxon>Bacteria</taxon>
        <taxon>Pseudomonadati</taxon>
        <taxon>Pseudomonadota</taxon>
        <taxon>Gammaproteobacteria</taxon>
        <taxon>Legionellales</taxon>
        <taxon>Legionellaceae</taxon>
        <taxon>Legionella</taxon>
    </lineage>
</organism>
<dbReference type="EMBL" id="LNYK01000014">
    <property type="protein sequence ID" value="KTD21869.1"/>
    <property type="molecule type" value="Genomic_DNA"/>
</dbReference>
<comment type="miscellaneous">
    <text evidence="2">Reaction mechanism of ThiL seems to utilize a direct, inline transfer of the gamma-phosphate of ATP to TMP rather than a phosphorylated enzyme intermediate.</text>
</comment>
<comment type="catalytic activity">
    <reaction evidence="2">
        <text>thiamine phosphate + ATP = thiamine diphosphate + ADP</text>
        <dbReference type="Rhea" id="RHEA:15913"/>
        <dbReference type="ChEBI" id="CHEBI:30616"/>
        <dbReference type="ChEBI" id="CHEBI:37575"/>
        <dbReference type="ChEBI" id="CHEBI:58937"/>
        <dbReference type="ChEBI" id="CHEBI:456216"/>
        <dbReference type="EC" id="2.7.4.16"/>
    </reaction>
</comment>
<dbReference type="UniPathway" id="UPA00060">
    <property type="reaction ID" value="UER00142"/>
</dbReference>
<feature type="binding site" evidence="2">
    <location>
        <position position="208"/>
    </location>
    <ligand>
        <name>Mg(2+)</name>
        <dbReference type="ChEBI" id="CHEBI:18420"/>
        <label>3</label>
    </ligand>
</feature>
<dbReference type="GO" id="GO:0000287">
    <property type="term" value="F:magnesium ion binding"/>
    <property type="evidence" value="ECO:0007669"/>
    <property type="project" value="UniProtKB-UniRule"/>
</dbReference>
<dbReference type="HAMAP" id="MF_02128">
    <property type="entry name" value="TMP_kinase"/>
    <property type="match status" value="1"/>
</dbReference>
<feature type="binding site" evidence="2">
    <location>
        <begin position="119"/>
        <end position="120"/>
    </location>
    <ligand>
        <name>ATP</name>
        <dbReference type="ChEBI" id="CHEBI:30616"/>
    </ligand>
</feature>
<evidence type="ECO:0000313" key="5">
    <source>
        <dbReference type="EMBL" id="KTD21869.1"/>
    </source>
</evidence>
<dbReference type="Pfam" id="PF02769">
    <property type="entry name" value="AIRS_C"/>
    <property type="match status" value="1"/>
</dbReference>
<feature type="binding site" evidence="2">
    <location>
        <position position="211"/>
    </location>
    <ligand>
        <name>Mg(2+)</name>
        <dbReference type="ChEBI" id="CHEBI:18420"/>
        <label>5</label>
    </ligand>
</feature>
<proteinExistence type="inferred from homology"/>
<feature type="binding site" evidence="2">
    <location>
        <position position="73"/>
    </location>
    <ligand>
        <name>Mg(2+)</name>
        <dbReference type="ChEBI" id="CHEBI:18420"/>
        <label>4</label>
    </ligand>
</feature>
<dbReference type="Gene3D" id="3.30.1330.10">
    <property type="entry name" value="PurM-like, N-terminal domain"/>
    <property type="match status" value="1"/>
</dbReference>
<dbReference type="PANTHER" id="PTHR30270:SF0">
    <property type="entry name" value="THIAMINE-MONOPHOSPHATE KINASE"/>
    <property type="match status" value="1"/>
</dbReference>
<dbReference type="Pfam" id="PF00586">
    <property type="entry name" value="AIRS"/>
    <property type="match status" value="1"/>
</dbReference>
<evidence type="ECO:0000259" key="4">
    <source>
        <dbReference type="Pfam" id="PF02769"/>
    </source>
</evidence>
<keyword evidence="2" id="KW-0067">ATP-binding</keyword>
<keyword evidence="2" id="KW-0460">Magnesium</keyword>
<dbReference type="Gene3D" id="3.90.650.10">
    <property type="entry name" value="PurM-like C-terminal domain"/>
    <property type="match status" value="1"/>
</dbReference>
<feature type="domain" description="PurM-like C-terminal" evidence="4">
    <location>
        <begin position="149"/>
        <end position="298"/>
    </location>
</feature>
<comment type="pathway">
    <text evidence="2">Cofactor biosynthesis; thiamine diphosphate biosynthesis; thiamine diphosphate from thiamine phosphate: step 1/1.</text>
</comment>
<dbReference type="OrthoDB" id="9802811at2"/>
<dbReference type="GO" id="GO:0005524">
    <property type="term" value="F:ATP binding"/>
    <property type="evidence" value="ECO:0007669"/>
    <property type="project" value="UniProtKB-UniRule"/>
</dbReference>
<feature type="binding site" evidence="2">
    <location>
        <position position="258"/>
    </location>
    <ligand>
        <name>substrate</name>
    </ligand>
</feature>
<keyword evidence="6" id="KW-1185">Reference proteome</keyword>
<comment type="caution">
    <text evidence="2">Lacks conserved residue(s) required for the propagation of feature annotation.</text>
</comment>
<dbReference type="EC" id="2.7.4.16" evidence="2"/>
<evidence type="ECO:0000259" key="3">
    <source>
        <dbReference type="Pfam" id="PF00586"/>
    </source>
</evidence>
<protein>
    <recommendedName>
        <fullName evidence="2">Thiamine-monophosphate kinase</fullName>
        <shortName evidence="2">TMP kinase</shortName>
        <shortName evidence="2">Thiamine-phosphate kinase</shortName>
        <ecNumber evidence="2">2.7.4.16</ecNumber>
    </recommendedName>
</protein>
<feature type="binding site" evidence="2">
    <location>
        <position position="73"/>
    </location>
    <ligand>
        <name>Mg(2+)</name>
        <dbReference type="ChEBI" id="CHEBI:18420"/>
        <label>2</label>
    </ligand>
</feature>
<dbReference type="SUPFAM" id="SSF55326">
    <property type="entry name" value="PurM N-terminal domain-like"/>
    <property type="match status" value="1"/>
</dbReference>
<evidence type="ECO:0000256" key="1">
    <source>
        <dbReference type="ARBA" id="ARBA00022977"/>
    </source>
</evidence>
<feature type="binding site" evidence="2">
    <location>
        <position position="28"/>
    </location>
    <ligand>
        <name>Mg(2+)</name>
        <dbReference type="ChEBI" id="CHEBI:18420"/>
        <label>3</label>
    </ligand>
</feature>
<feature type="binding site" evidence="2">
    <location>
        <position position="120"/>
    </location>
    <ligand>
        <name>Mg(2+)</name>
        <dbReference type="ChEBI" id="CHEBI:18420"/>
        <label>1</label>
    </ligand>
</feature>
<feature type="binding site" evidence="2">
    <location>
        <position position="45"/>
    </location>
    <ligand>
        <name>Mg(2+)</name>
        <dbReference type="ChEBI" id="CHEBI:18420"/>
        <label>1</label>
    </ligand>
</feature>
<dbReference type="PIRSF" id="PIRSF005303">
    <property type="entry name" value="Thiam_monoph_kin"/>
    <property type="match status" value="1"/>
</dbReference>
<feature type="binding site" evidence="2">
    <location>
        <position position="45"/>
    </location>
    <ligand>
        <name>Mg(2+)</name>
        <dbReference type="ChEBI" id="CHEBI:18420"/>
        <label>2</label>
    </ligand>
</feature>
<dbReference type="InterPro" id="IPR036676">
    <property type="entry name" value="PurM-like_C_sf"/>
</dbReference>
<comment type="similarity">
    <text evidence="2">Belongs to the thiamine-monophosphate kinase family.</text>
</comment>
<feature type="binding site" evidence="2">
    <location>
        <position position="28"/>
    </location>
    <ligand>
        <name>Mg(2+)</name>
        <dbReference type="ChEBI" id="CHEBI:18420"/>
        <label>4</label>
    </ligand>
</feature>
<reference evidence="5 6" key="1">
    <citation type="submission" date="2015-11" db="EMBL/GenBank/DDBJ databases">
        <title>Genomic analysis of 38 Legionella species identifies large and diverse effector repertoires.</title>
        <authorList>
            <person name="Burstein D."/>
            <person name="Amaro F."/>
            <person name="Zusman T."/>
            <person name="Lifshitz Z."/>
            <person name="Cohen O."/>
            <person name="Gilbert J.A."/>
            <person name="Pupko T."/>
            <person name="Shuman H.A."/>
            <person name="Segal G."/>
        </authorList>
    </citation>
    <scope>NUCLEOTIDE SEQUENCE [LARGE SCALE GENOMIC DNA]</scope>
    <source>
        <strain evidence="5 6">ATCC 49505</strain>
    </source>
</reference>
<dbReference type="NCBIfam" id="TIGR01379">
    <property type="entry name" value="thiL"/>
    <property type="match status" value="1"/>
</dbReference>
<keyword evidence="2" id="KW-0479">Metal-binding</keyword>
<accession>A0A0W0VPM0</accession>
<dbReference type="STRING" id="45068.Llon_1034"/>
<dbReference type="GO" id="GO:0009229">
    <property type="term" value="P:thiamine diphosphate biosynthetic process"/>
    <property type="evidence" value="ECO:0007669"/>
    <property type="project" value="UniProtKB-UniRule"/>
</dbReference>
<keyword evidence="2" id="KW-0547">Nucleotide-binding</keyword>